<proteinExistence type="predicted"/>
<dbReference type="GO" id="GO:0016747">
    <property type="term" value="F:acyltransferase activity, transferring groups other than amino-acyl groups"/>
    <property type="evidence" value="ECO:0007669"/>
    <property type="project" value="InterPro"/>
</dbReference>
<dbReference type="Proteomes" id="UP000654108">
    <property type="component" value="Unassembled WGS sequence"/>
</dbReference>
<dbReference type="EMBL" id="JACYFU010000004">
    <property type="protein sequence ID" value="MBD8066797.1"/>
    <property type="molecule type" value="Genomic_DNA"/>
</dbReference>
<dbReference type="GO" id="GO:0016020">
    <property type="term" value="C:membrane"/>
    <property type="evidence" value="ECO:0007669"/>
    <property type="project" value="TreeGrafter"/>
</dbReference>
<protein>
    <submittedName>
        <fullName evidence="3">Acyltransferase</fullName>
    </submittedName>
</protein>
<evidence type="ECO:0000259" key="2">
    <source>
        <dbReference type="Pfam" id="PF01757"/>
    </source>
</evidence>
<name>A0A927IUD1_9HYPH</name>
<comment type="caution">
    <text evidence="3">The sequence shown here is derived from an EMBL/GenBank/DDBJ whole genome shotgun (WGS) entry which is preliminary data.</text>
</comment>
<feature type="transmembrane region" description="Helical" evidence="1">
    <location>
        <begin position="89"/>
        <end position="111"/>
    </location>
</feature>
<feature type="transmembrane region" description="Helical" evidence="1">
    <location>
        <begin position="228"/>
        <end position="246"/>
    </location>
</feature>
<feature type="transmembrane region" description="Helical" evidence="1">
    <location>
        <begin position="194"/>
        <end position="216"/>
    </location>
</feature>
<dbReference type="AlphaFoldDB" id="A0A927IUD1"/>
<dbReference type="PANTHER" id="PTHR23028:SF131">
    <property type="entry name" value="BLR2367 PROTEIN"/>
    <property type="match status" value="1"/>
</dbReference>
<feature type="domain" description="Acyltransferase 3" evidence="2">
    <location>
        <begin position="9"/>
        <end position="336"/>
    </location>
</feature>
<dbReference type="RefSeq" id="WP_191777219.1">
    <property type="nucleotide sequence ID" value="NZ_JACYFU010000004.1"/>
</dbReference>
<evidence type="ECO:0000313" key="3">
    <source>
        <dbReference type="EMBL" id="MBD8066797.1"/>
    </source>
</evidence>
<keyword evidence="1" id="KW-1133">Transmembrane helix</keyword>
<reference evidence="3" key="1">
    <citation type="submission" date="2020-09" db="EMBL/GenBank/DDBJ databases">
        <title>Genome seq and assembly of Devosia sp.</title>
        <authorList>
            <person name="Chhetri G."/>
        </authorList>
    </citation>
    <scope>NUCLEOTIDE SEQUENCE</scope>
    <source>
        <strain evidence="3">PTR5</strain>
    </source>
</reference>
<keyword evidence="3" id="KW-0808">Transferase</keyword>
<feature type="transmembrane region" description="Helical" evidence="1">
    <location>
        <begin position="286"/>
        <end position="306"/>
    </location>
</feature>
<feature type="transmembrane region" description="Helical" evidence="1">
    <location>
        <begin position="46"/>
        <end position="68"/>
    </location>
</feature>
<feature type="transmembrane region" description="Helical" evidence="1">
    <location>
        <begin position="252"/>
        <end position="274"/>
    </location>
</feature>
<keyword evidence="3" id="KW-0012">Acyltransferase</keyword>
<evidence type="ECO:0000313" key="4">
    <source>
        <dbReference type="Proteomes" id="UP000654108"/>
    </source>
</evidence>
<dbReference type="Pfam" id="PF01757">
    <property type="entry name" value="Acyl_transf_3"/>
    <property type="match status" value="1"/>
</dbReference>
<feature type="transmembrane region" description="Helical" evidence="1">
    <location>
        <begin position="12"/>
        <end position="34"/>
    </location>
</feature>
<gene>
    <name evidence="3" type="ORF">IC608_15085</name>
</gene>
<dbReference type="InterPro" id="IPR002656">
    <property type="entry name" value="Acyl_transf_3_dom"/>
</dbReference>
<dbReference type="InterPro" id="IPR050879">
    <property type="entry name" value="Acyltransferase_3"/>
</dbReference>
<keyword evidence="4" id="KW-1185">Reference proteome</keyword>
<evidence type="ECO:0000256" key="1">
    <source>
        <dbReference type="SAM" id="Phobius"/>
    </source>
</evidence>
<organism evidence="3 4">
    <name type="scientific">Devosia oryzisoli</name>
    <dbReference type="NCBI Taxonomy" id="2774138"/>
    <lineage>
        <taxon>Bacteria</taxon>
        <taxon>Pseudomonadati</taxon>
        <taxon>Pseudomonadota</taxon>
        <taxon>Alphaproteobacteria</taxon>
        <taxon>Hyphomicrobiales</taxon>
        <taxon>Devosiaceae</taxon>
        <taxon>Devosia</taxon>
    </lineage>
</organism>
<keyword evidence="1" id="KW-0812">Transmembrane</keyword>
<feature type="transmembrane region" description="Helical" evidence="1">
    <location>
        <begin position="156"/>
        <end position="174"/>
    </location>
</feature>
<accession>A0A927IUD1</accession>
<dbReference type="GO" id="GO:0000271">
    <property type="term" value="P:polysaccharide biosynthetic process"/>
    <property type="evidence" value="ECO:0007669"/>
    <property type="project" value="TreeGrafter"/>
</dbReference>
<feature type="transmembrane region" description="Helical" evidence="1">
    <location>
        <begin position="318"/>
        <end position="340"/>
    </location>
</feature>
<keyword evidence="1" id="KW-0472">Membrane</keyword>
<dbReference type="PANTHER" id="PTHR23028">
    <property type="entry name" value="ACETYLTRANSFERASE"/>
    <property type="match status" value="1"/>
</dbReference>
<sequence>MRNKSGTIDGVQYLRGIAALFVVAIHASSMMAYPEYFGKDLLPLEQLGSVGVSIFFVISGFVITIVTLDRDLRPKTTMGEFFARRFSRIVPFMWICILGYNALTYLGTHVVEWGPFLRALVLWPVGELKPNVLWTLRQEFQFYVIFALCMLSGRRALPWLIAWFLLPLPLAVFAQMNPGALTVESAPPVAMLYIFGLEGFANLLFGGGFLIAWLWLRSARQASVPGGLPLMAGLALLTGLAIHWLHNSGASLPIYWLGMTLLSAAVVGVGVLTRPSSGFVGRLGNLLGNASYSIYLIHNAVLLVGLEVFRRLGVEIELWLGWIVLWLGAIGFGVLLHLFVEVPVVRLGARMVDRRFPRGRAAASVV</sequence>